<keyword evidence="23" id="KW-1185">Reference proteome</keyword>
<evidence type="ECO:0000256" key="4">
    <source>
        <dbReference type="ARBA" id="ARBA00022475"/>
    </source>
</evidence>
<evidence type="ECO:0000259" key="19">
    <source>
        <dbReference type="PROSITE" id="PS50109"/>
    </source>
</evidence>
<keyword evidence="5 16" id="KW-0597">Phosphoprotein</keyword>
<evidence type="ECO:0000256" key="2">
    <source>
        <dbReference type="ARBA" id="ARBA00004651"/>
    </source>
</evidence>
<evidence type="ECO:0000256" key="11">
    <source>
        <dbReference type="ARBA" id="ARBA00022989"/>
    </source>
</evidence>
<evidence type="ECO:0000256" key="12">
    <source>
        <dbReference type="ARBA" id="ARBA00023012"/>
    </source>
</evidence>
<keyword evidence="12" id="KW-0902">Two-component regulatory system</keyword>
<dbReference type="EC" id="2.7.13.3" evidence="3"/>
<reference evidence="22 23" key="1">
    <citation type="submission" date="2019-02" db="EMBL/GenBank/DDBJ databases">
        <title>Deep-cultivation of Planctomycetes and their phenomic and genomic characterization uncovers novel biology.</title>
        <authorList>
            <person name="Wiegand S."/>
            <person name="Jogler M."/>
            <person name="Boedeker C."/>
            <person name="Pinto D."/>
            <person name="Vollmers J."/>
            <person name="Rivas-Marin E."/>
            <person name="Kohn T."/>
            <person name="Peeters S.H."/>
            <person name="Heuer A."/>
            <person name="Rast P."/>
            <person name="Oberbeckmann S."/>
            <person name="Bunk B."/>
            <person name="Jeske O."/>
            <person name="Meyerdierks A."/>
            <person name="Storesund J.E."/>
            <person name="Kallscheuer N."/>
            <person name="Luecker S."/>
            <person name="Lage O.M."/>
            <person name="Pohl T."/>
            <person name="Merkel B.J."/>
            <person name="Hornburger P."/>
            <person name="Mueller R.-W."/>
            <person name="Bruemmer F."/>
            <person name="Labrenz M."/>
            <person name="Spormann A.M."/>
            <person name="Op Den Camp H."/>
            <person name="Overmann J."/>
            <person name="Amann R."/>
            <person name="Jetten M.S.M."/>
            <person name="Mascher T."/>
            <person name="Medema M.H."/>
            <person name="Devos D.P."/>
            <person name="Kaster A.-K."/>
            <person name="Ovreas L."/>
            <person name="Rohde M."/>
            <person name="Galperin M.Y."/>
            <person name="Jogler C."/>
        </authorList>
    </citation>
    <scope>NUCLEOTIDE SEQUENCE [LARGE SCALE GENOMIC DNA]</scope>
    <source>
        <strain evidence="22 23">KOR34</strain>
    </source>
</reference>
<keyword evidence="10" id="KW-0067">ATP-binding</keyword>
<dbReference type="SUPFAM" id="SSF47226">
    <property type="entry name" value="Histidine-containing phosphotransfer domain, HPT domain"/>
    <property type="match status" value="1"/>
</dbReference>
<dbReference type="PANTHER" id="PTHR45339">
    <property type="entry name" value="HYBRID SIGNAL TRANSDUCTION HISTIDINE KINASE J"/>
    <property type="match status" value="1"/>
</dbReference>
<feature type="domain" description="HPt" evidence="21">
    <location>
        <begin position="614"/>
        <end position="702"/>
    </location>
</feature>
<feature type="transmembrane region" description="Helical" evidence="18">
    <location>
        <begin position="83"/>
        <end position="101"/>
    </location>
</feature>
<dbReference type="Pfam" id="PF01627">
    <property type="entry name" value="Hpt"/>
    <property type="match status" value="1"/>
</dbReference>
<dbReference type="InterPro" id="IPR004358">
    <property type="entry name" value="Sig_transdc_His_kin-like_C"/>
</dbReference>
<evidence type="ECO:0000256" key="13">
    <source>
        <dbReference type="ARBA" id="ARBA00023136"/>
    </source>
</evidence>
<dbReference type="CDD" id="cd00088">
    <property type="entry name" value="HPT"/>
    <property type="match status" value="1"/>
</dbReference>
<evidence type="ECO:0000313" key="22">
    <source>
        <dbReference type="EMBL" id="TWT37387.1"/>
    </source>
</evidence>
<dbReference type="PROSITE" id="PS50894">
    <property type="entry name" value="HPT"/>
    <property type="match status" value="1"/>
</dbReference>
<protein>
    <recommendedName>
        <fullName evidence="3">histidine kinase</fullName>
        <ecNumber evidence="3">2.7.13.3</ecNumber>
    </recommendedName>
</protein>
<dbReference type="InterPro" id="IPR003594">
    <property type="entry name" value="HATPase_dom"/>
</dbReference>
<dbReference type="Gene3D" id="1.10.287.130">
    <property type="match status" value="1"/>
</dbReference>
<dbReference type="PROSITE" id="PS50109">
    <property type="entry name" value="HIS_KIN"/>
    <property type="match status" value="1"/>
</dbReference>
<dbReference type="Pfam" id="PF02518">
    <property type="entry name" value="HATPase_c"/>
    <property type="match status" value="1"/>
</dbReference>
<dbReference type="EMBL" id="SIHJ01000001">
    <property type="protein sequence ID" value="TWT37387.1"/>
    <property type="molecule type" value="Genomic_DNA"/>
</dbReference>
<evidence type="ECO:0000256" key="5">
    <source>
        <dbReference type="ARBA" id="ARBA00022553"/>
    </source>
</evidence>
<dbReference type="InterPro" id="IPR036097">
    <property type="entry name" value="HisK_dim/P_sf"/>
</dbReference>
<feature type="modified residue" description="Phosphohistidine" evidence="15">
    <location>
        <position position="653"/>
    </location>
</feature>
<dbReference type="SMART" id="SM00073">
    <property type="entry name" value="HPT"/>
    <property type="match status" value="1"/>
</dbReference>
<dbReference type="Proteomes" id="UP000316714">
    <property type="component" value="Unassembled WGS sequence"/>
</dbReference>
<evidence type="ECO:0000256" key="1">
    <source>
        <dbReference type="ARBA" id="ARBA00000085"/>
    </source>
</evidence>
<dbReference type="Gene3D" id="3.30.565.10">
    <property type="entry name" value="Histidine kinase-like ATPase, C-terminal domain"/>
    <property type="match status" value="1"/>
</dbReference>
<comment type="subcellular location">
    <subcellularLocation>
        <location evidence="2">Cell membrane</location>
        <topology evidence="2">Multi-pass membrane protein</topology>
    </subcellularLocation>
</comment>
<feature type="domain" description="Response regulatory" evidence="20">
    <location>
        <begin position="476"/>
        <end position="590"/>
    </location>
</feature>
<evidence type="ECO:0000256" key="14">
    <source>
        <dbReference type="ARBA" id="ARBA00023306"/>
    </source>
</evidence>
<keyword evidence="13 18" id="KW-0472">Membrane</keyword>
<comment type="caution">
    <text evidence="22">The sequence shown here is derived from an EMBL/GenBank/DDBJ whole genome shotgun (WGS) entry which is preliminary data.</text>
</comment>
<comment type="catalytic activity">
    <reaction evidence="1">
        <text>ATP + protein L-histidine = ADP + protein N-phospho-L-histidine.</text>
        <dbReference type="EC" id="2.7.13.3"/>
    </reaction>
</comment>
<dbReference type="SUPFAM" id="SSF47384">
    <property type="entry name" value="Homodimeric domain of signal transducing histidine kinase"/>
    <property type="match status" value="1"/>
</dbReference>
<dbReference type="OrthoDB" id="9762493at2"/>
<dbReference type="CDD" id="cd17546">
    <property type="entry name" value="REC_hyHK_CKI1_RcsC-like"/>
    <property type="match status" value="1"/>
</dbReference>
<evidence type="ECO:0000256" key="7">
    <source>
        <dbReference type="ARBA" id="ARBA00022692"/>
    </source>
</evidence>
<dbReference type="Gene3D" id="3.40.50.2300">
    <property type="match status" value="1"/>
</dbReference>
<feature type="domain" description="Histidine kinase" evidence="19">
    <location>
        <begin position="221"/>
        <end position="444"/>
    </location>
</feature>
<evidence type="ECO:0000313" key="23">
    <source>
        <dbReference type="Proteomes" id="UP000316714"/>
    </source>
</evidence>
<dbReference type="PANTHER" id="PTHR45339:SF1">
    <property type="entry name" value="HYBRID SIGNAL TRANSDUCTION HISTIDINE KINASE J"/>
    <property type="match status" value="1"/>
</dbReference>
<dbReference type="InterPro" id="IPR011006">
    <property type="entry name" value="CheY-like_superfamily"/>
</dbReference>
<dbReference type="GO" id="GO:0000155">
    <property type="term" value="F:phosphorelay sensor kinase activity"/>
    <property type="evidence" value="ECO:0007669"/>
    <property type="project" value="InterPro"/>
</dbReference>
<dbReference type="SUPFAM" id="SSF52172">
    <property type="entry name" value="CheY-like"/>
    <property type="match status" value="1"/>
</dbReference>
<dbReference type="SMART" id="SM00388">
    <property type="entry name" value="HisKA"/>
    <property type="match status" value="1"/>
</dbReference>
<dbReference type="FunFam" id="1.10.287.130:FF:000038">
    <property type="entry name" value="Sensory transduction histidine kinase"/>
    <property type="match status" value="1"/>
</dbReference>
<dbReference type="SMART" id="SM00387">
    <property type="entry name" value="HATPase_c"/>
    <property type="match status" value="1"/>
</dbReference>
<dbReference type="InterPro" id="IPR003661">
    <property type="entry name" value="HisK_dim/P_dom"/>
</dbReference>
<keyword evidence="6 22" id="KW-0808">Transferase</keyword>
<dbReference type="CDD" id="cd16922">
    <property type="entry name" value="HATPase_EvgS-ArcB-TorS-like"/>
    <property type="match status" value="1"/>
</dbReference>
<name>A0A5C5VHD0_9BACT</name>
<feature type="transmembrane region" description="Helical" evidence="18">
    <location>
        <begin position="54"/>
        <end position="76"/>
    </location>
</feature>
<evidence type="ECO:0000256" key="3">
    <source>
        <dbReference type="ARBA" id="ARBA00012438"/>
    </source>
</evidence>
<feature type="transmembrane region" description="Helical" evidence="18">
    <location>
        <begin position="20"/>
        <end position="42"/>
    </location>
</feature>
<organism evidence="22 23">
    <name type="scientific">Posidoniimonas corsicana</name>
    <dbReference type="NCBI Taxonomy" id="1938618"/>
    <lineage>
        <taxon>Bacteria</taxon>
        <taxon>Pseudomonadati</taxon>
        <taxon>Planctomycetota</taxon>
        <taxon>Planctomycetia</taxon>
        <taxon>Pirellulales</taxon>
        <taxon>Lacipirellulaceae</taxon>
        <taxon>Posidoniimonas</taxon>
    </lineage>
</organism>
<feature type="modified residue" description="4-aspartylphosphate" evidence="16">
    <location>
        <position position="525"/>
    </location>
</feature>
<keyword evidence="4" id="KW-1003">Cell membrane</keyword>
<dbReference type="RefSeq" id="WP_146564728.1">
    <property type="nucleotide sequence ID" value="NZ_SIHJ01000001.1"/>
</dbReference>
<dbReference type="InterPro" id="IPR005467">
    <property type="entry name" value="His_kinase_dom"/>
</dbReference>
<dbReference type="AlphaFoldDB" id="A0A5C5VHD0"/>
<keyword evidence="11 18" id="KW-1133">Transmembrane helix</keyword>
<evidence type="ECO:0000256" key="6">
    <source>
        <dbReference type="ARBA" id="ARBA00022679"/>
    </source>
</evidence>
<proteinExistence type="predicted"/>
<evidence type="ECO:0000256" key="15">
    <source>
        <dbReference type="PROSITE-ProRule" id="PRU00110"/>
    </source>
</evidence>
<gene>
    <name evidence="22" type="primary">rpfC</name>
    <name evidence="22" type="ORF">KOR34_23370</name>
</gene>
<keyword evidence="17" id="KW-0175">Coiled coil</keyword>
<dbReference type="InterPro" id="IPR008207">
    <property type="entry name" value="Sig_transdc_His_kin_Hpt_dom"/>
</dbReference>
<dbReference type="InterPro" id="IPR036890">
    <property type="entry name" value="HATPase_C_sf"/>
</dbReference>
<keyword evidence="8" id="KW-0547">Nucleotide-binding</keyword>
<evidence type="ECO:0000256" key="17">
    <source>
        <dbReference type="SAM" id="Coils"/>
    </source>
</evidence>
<feature type="coiled-coil region" evidence="17">
    <location>
        <begin position="187"/>
        <end position="214"/>
    </location>
</feature>
<dbReference type="InterPro" id="IPR036641">
    <property type="entry name" value="HPT_dom_sf"/>
</dbReference>
<dbReference type="Pfam" id="PF00072">
    <property type="entry name" value="Response_reg"/>
    <property type="match status" value="1"/>
</dbReference>
<dbReference type="Pfam" id="PF00512">
    <property type="entry name" value="HisKA"/>
    <property type="match status" value="1"/>
</dbReference>
<evidence type="ECO:0000256" key="18">
    <source>
        <dbReference type="SAM" id="Phobius"/>
    </source>
</evidence>
<evidence type="ECO:0000256" key="10">
    <source>
        <dbReference type="ARBA" id="ARBA00022840"/>
    </source>
</evidence>
<dbReference type="PROSITE" id="PS50110">
    <property type="entry name" value="RESPONSE_REGULATORY"/>
    <property type="match status" value="1"/>
</dbReference>
<dbReference type="PRINTS" id="PR00344">
    <property type="entry name" value="BCTRLSENSOR"/>
</dbReference>
<dbReference type="InterPro" id="IPR001789">
    <property type="entry name" value="Sig_transdc_resp-reg_receiver"/>
</dbReference>
<dbReference type="GO" id="GO:0005886">
    <property type="term" value="C:plasma membrane"/>
    <property type="evidence" value="ECO:0007669"/>
    <property type="project" value="UniProtKB-SubCell"/>
</dbReference>
<dbReference type="CDD" id="cd00082">
    <property type="entry name" value="HisKA"/>
    <property type="match status" value="1"/>
</dbReference>
<dbReference type="SUPFAM" id="SSF55874">
    <property type="entry name" value="ATPase domain of HSP90 chaperone/DNA topoisomerase II/histidine kinase"/>
    <property type="match status" value="1"/>
</dbReference>
<evidence type="ECO:0000256" key="16">
    <source>
        <dbReference type="PROSITE-ProRule" id="PRU00169"/>
    </source>
</evidence>
<dbReference type="SMART" id="SM00448">
    <property type="entry name" value="REC"/>
    <property type="match status" value="1"/>
</dbReference>
<evidence type="ECO:0000256" key="8">
    <source>
        <dbReference type="ARBA" id="ARBA00022741"/>
    </source>
</evidence>
<dbReference type="GO" id="GO:0005524">
    <property type="term" value="F:ATP binding"/>
    <property type="evidence" value="ECO:0007669"/>
    <property type="project" value="UniProtKB-KW"/>
</dbReference>
<keyword evidence="14" id="KW-0131">Cell cycle</keyword>
<keyword evidence="7 18" id="KW-0812">Transmembrane</keyword>
<keyword evidence="9" id="KW-0418">Kinase</keyword>
<dbReference type="FunFam" id="3.30.565.10:FF:000010">
    <property type="entry name" value="Sensor histidine kinase RcsC"/>
    <property type="match status" value="1"/>
</dbReference>
<sequence length="702" mass="76769">MKRRLANHYRELHVRTDRMFAVLMLIQWIGGIAMALLVSPHTWIGAQQQVHPHVMMAVLGGGVLAAMPIAMAVFYAGRPATRIVIACSQVLFSALLIHLSGGRIETHFHVFGSLAFLAAYRDPLVLAPATLIVAADHLVRGWWWPESVFGVATASEWRWLEHAAWVMFEDIVLLIVILQSRREMLNLAVHTERLEQREEELQHAIEEAERANRTKSKFLANMSHEIRTPLNGILGFTEVLIRDRERISDEEHDEHLTTIRRSGQHLLTLINDVLDISKIEADQLHVEKIPCSPHQIIADTISVLRVGATEKGIGLDYRWEGAVPAAIETDPYRLKQLLLNLVGNAIKFTDQGSVVLVARVDRSGAEPALLIEVRDTGVGIPQDKLDAVFQPFVQADDSVTRKYGGTGLGLSIGKKIAEALGGGLTATSVVGQGSTFVARVATGALTETEEPQPEQHSPAGDVSAQVTSASDFNGLRVLVVDDGDTNRKLLRLLLERGGAKVRMAENGQVAVDLASQTHFDVILMDMQMPVLDGYAATARLREHGFNGPIIALTAHAMKGDREKCERAGCTGYLSKPVDAEQLHEALSSQCPPAAAPAPAQHESTDAIRSLLPTDDEEIREIVAEFLDTLETKVTDMERAWDTGDLDELAQLAHWLRGAAGTVGFGCFTQPAADLEQAVRGDGPPAADAPLKTIQQLKKRLVL</sequence>
<accession>A0A5C5VHD0</accession>
<evidence type="ECO:0000259" key="21">
    <source>
        <dbReference type="PROSITE" id="PS50894"/>
    </source>
</evidence>
<dbReference type="Gene3D" id="1.20.120.160">
    <property type="entry name" value="HPT domain"/>
    <property type="match status" value="1"/>
</dbReference>
<evidence type="ECO:0000259" key="20">
    <source>
        <dbReference type="PROSITE" id="PS50110"/>
    </source>
</evidence>
<evidence type="ECO:0000256" key="9">
    <source>
        <dbReference type="ARBA" id="ARBA00022777"/>
    </source>
</evidence>